<protein>
    <recommendedName>
        <fullName evidence="3">MFS transporter</fullName>
    </recommendedName>
</protein>
<proteinExistence type="predicted"/>
<keyword evidence="2" id="KW-1185">Reference proteome</keyword>
<reference evidence="1 2" key="1">
    <citation type="submission" date="2021-04" db="EMBL/GenBank/DDBJ databases">
        <title>Whole genome sequence analysis of a thiophenic sulfur metabolizing bacteria.</title>
        <authorList>
            <person name="Akhtar N."/>
            <person name="Akram J."/>
            <person name="Aslam A."/>
        </authorList>
    </citation>
    <scope>NUCLEOTIDE SEQUENCE [LARGE SCALE GENOMIC DNA]</scope>
    <source>
        <strain evidence="1 2">3OW</strain>
    </source>
</reference>
<name>A0ABS5NL76_TSUPA</name>
<feature type="non-terminal residue" evidence="1">
    <location>
        <position position="62"/>
    </location>
</feature>
<accession>A0ABS5NL76</accession>
<evidence type="ECO:0000313" key="1">
    <source>
        <dbReference type="EMBL" id="MBS4105051.1"/>
    </source>
</evidence>
<comment type="caution">
    <text evidence="1">The sequence shown here is derived from an EMBL/GenBank/DDBJ whole genome shotgun (WGS) entry which is preliminary data.</text>
</comment>
<sequence length="62" mass="6500">MPSALSIVINNPSIRIGALAILFFGFSNAATAAYQAVIGIREIGLSNTVYSLLMLFAAVINV</sequence>
<evidence type="ECO:0000313" key="2">
    <source>
        <dbReference type="Proteomes" id="UP000676853"/>
    </source>
</evidence>
<dbReference type="EMBL" id="JAGXOE010000826">
    <property type="protein sequence ID" value="MBS4105051.1"/>
    <property type="molecule type" value="Genomic_DNA"/>
</dbReference>
<evidence type="ECO:0008006" key="3">
    <source>
        <dbReference type="Google" id="ProtNLM"/>
    </source>
</evidence>
<dbReference type="Proteomes" id="UP000676853">
    <property type="component" value="Unassembled WGS sequence"/>
</dbReference>
<organism evidence="1 2">
    <name type="scientific">Tsukamurella paurometabola</name>
    <name type="common">Corynebacterium paurometabolum</name>
    <dbReference type="NCBI Taxonomy" id="2061"/>
    <lineage>
        <taxon>Bacteria</taxon>
        <taxon>Bacillati</taxon>
        <taxon>Actinomycetota</taxon>
        <taxon>Actinomycetes</taxon>
        <taxon>Mycobacteriales</taxon>
        <taxon>Tsukamurellaceae</taxon>
        <taxon>Tsukamurella</taxon>
    </lineage>
</organism>
<gene>
    <name evidence="1" type="ORF">KFZ73_27925</name>
</gene>